<evidence type="ECO:0000313" key="2">
    <source>
        <dbReference type="Proteomes" id="UP000441586"/>
    </source>
</evidence>
<accession>A0A6A4R6A4</accession>
<dbReference type="RefSeq" id="WP_158981866.1">
    <property type="nucleotide sequence ID" value="NZ_WSFO01000035.1"/>
</dbReference>
<comment type="caution">
    <text evidence="1">The sequence shown here is derived from an EMBL/GenBank/DDBJ whole genome shotgun (WGS) entry which is preliminary data.</text>
</comment>
<evidence type="ECO:0008006" key="3">
    <source>
        <dbReference type="Google" id="ProtNLM"/>
    </source>
</evidence>
<dbReference type="EMBL" id="WSFO01000035">
    <property type="protein sequence ID" value="KAE9624469.1"/>
    <property type="molecule type" value="Genomic_DNA"/>
</dbReference>
<dbReference type="AlphaFoldDB" id="A0A6A4R6A4"/>
<name>A0A6A4R6A4_9RHOB</name>
<dbReference type="InterPro" id="IPR036388">
    <property type="entry name" value="WH-like_DNA-bd_sf"/>
</dbReference>
<sequence length="163" mass="18275">MGEIVSRKMFAKMVGKSERWVGKWIDEGMPIAGGGGKGRPLEIDTEDAIDWLIRREVRRQIGDDDDDLDEDGVGSASAEDRLLKKARREKLQIEIDKERRRLVPLDAVGRILHAVGAVFATQLDSLSSRCASDLAVIDDPAKVRERLHTETRRIRGSTAERLD</sequence>
<dbReference type="Gene3D" id="1.10.10.10">
    <property type="entry name" value="Winged helix-like DNA-binding domain superfamily/Winged helix DNA-binding domain"/>
    <property type="match status" value="1"/>
</dbReference>
<feature type="non-terminal residue" evidence="1">
    <location>
        <position position="163"/>
    </location>
</feature>
<gene>
    <name evidence="1" type="ORF">GP644_23450</name>
</gene>
<reference evidence="1 2" key="1">
    <citation type="submission" date="2019-12" db="EMBL/GenBank/DDBJ databases">
        <authorList>
            <person name="Zhang Y.-J."/>
        </authorList>
    </citation>
    <scope>NUCLEOTIDE SEQUENCE [LARGE SCALE GENOMIC DNA]</scope>
    <source>
        <strain evidence="1 2">H18S-6</strain>
    </source>
</reference>
<dbReference type="Proteomes" id="UP000441586">
    <property type="component" value="Unassembled WGS sequence"/>
</dbReference>
<organism evidence="1 2">
    <name type="scientific">Parasedimentitalea maritima</name>
    <dbReference type="NCBI Taxonomy" id="2578117"/>
    <lineage>
        <taxon>Bacteria</taxon>
        <taxon>Pseudomonadati</taxon>
        <taxon>Pseudomonadota</taxon>
        <taxon>Alphaproteobacteria</taxon>
        <taxon>Rhodobacterales</taxon>
        <taxon>Paracoccaceae</taxon>
        <taxon>Parasedimentitalea</taxon>
    </lineage>
</organism>
<proteinExistence type="predicted"/>
<protein>
    <recommendedName>
        <fullName evidence="3">Phage DNA packaging protein, Nu1 subunit of terminase</fullName>
    </recommendedName>
</protein>
<evidence type="ECO:0000313" key="1">
    <source>
        <dbReference type="EMBL" id="KAE9624469.1"/>
    </source>
</evidence>